<dbReference type="InterPro" id="IPR029465">
    <property type="entry name" value="ATPgrasp_TupA"/>
</dbReference>
<dbReference type="SUPFAM" id="SSF56059">
    <property type="entry name" value="Glutathione synthetase ATP-binding domain-like"/>
    <property type="match status" value="1"/>
</dbReference>
<evidence type="ECO:0000313" key="2">
    <source>
        <dbReference type="Proteomes" id="UP000219494"/>
    </source>
</evidence>
<accession>A0A285QCB8</accession>
<protein>
    <submittedName>
        <fullName evidence="1">TupA-like ATPgrasp</fullName>
    </submittedName>
</protein>
<reference evidence="1 2" key="1">
    <citation type="submission" date="2017-07" db="EMBL/GenBank/DDBJ databases">
        <authorList>
            <person name="Sun Z.S."/>
            <person name="Albrecht U."/>
            <person name="Echele G."/>
            <person name="Lee C.C."/>
        </authorList>
    </citation>
    <scope>NUCLEOTIDE SEQUENCE [LARGE SCALE GENOMIC DNA]</scope>
    <source>
        <strain evidence="1 2">CGMCC 1.12672</strain>
    </source>
</reference>
<keyword evidence="2" id="KW-1185">Reference proteome</keyword>
<gene>
    <name evidence="1" type="ORF">SAMN06297144_0571</name>
</gene>
<dbReference type="Proteomes" id="UP000219494">
    <property type="component" value="Unassembled WGS sequence"/>
</dbReference>
<dbReference type="EMBL" id="OBMI01000001">
    <property type="protein sequence ID" value="SOB79476.1"/>
    <property type="molecule type" value="Genomic_DNA"/>
</dbReference>
<proteinExistence type="predicted"/>
<organism evidence="1 2">
    <name type="scientific">Sphingomonas guangdongensis</name>
    <dbReference type="NCBI Taxonomy" id="1141890"/>
    <lineage>
        <taxon>Bacteria</taxon>
        <taxon>Pseudomonadati</taxon>
        <taxon>Pseudomonadota</taxon>
        <taxon>Alphaproteobacteria</taxon>
        <taxon>Sphingomonadales</taxon>
        <taxon>Sphingomonadaceae</taxon>
        <taxon>Sphingomonas</taxon>
    </lineage>
</organism>
<name>A0A285QCB8_9SPHN</name>
<dbReference type="AlphaFoldDB" id="A0A285QCB8"/>
<evidence type="ECO:0000313" key="1">
    <source>
        <dbReference type="EMBL" id="SOB79476.1"/>
    </source>
</evidence>
<dbReference type="RefSeq" id="WP_245858142.1">
    <property type="nucleotide sequence ID" value="NZ_OBMI01000001.1"/>
</dbReference>
<sequence length="288" mass="32633">MTFLAQLRLHLTYFWQHGRALHLHAPQRFTEWVQHRKLHDRDPRLPGLVDKVAVKELVASVLGPDWVIPTLWQGSVLPPQPPAPLPFVVKARHGCGHVAFVRTPAEWDAAYLKAACWGDVRYGRWLDEWAYANVPPGLLIESYLGNGEELPTDYKLFVFGGRVAFVQVHLERATAHRWIVMDRNWVRASPPTRDPDPERPSTLDKLIAGAERLARGHHFLRIDCYEVAGRPLFGEVTVYPGSGLLPVVPASLDRYMGALWRQAREETQNAEPGRALSDVMQRLVSRAA</sequence>
<dbReference type="Pfam" id="PF14305">
    <property type="entry name" value="ATPgrasp_TupA"/>
    <property type="match status" value="1"/>
</dbReference>